<dbReference type="OrthoDB" id="7855425at2"/>
<name>A0A506UIG0_9HYPH</name>
<comment type="caution">
    <text evidence="1">The sequence shown here is derived from an EMBL/GenBank/DDBJ whole genome shotgun (WGS) entry which is preliminary data.</text>
</comment>
<evidence type="ECO:0000313" key="2">
    <source>
        <dbReference type="Proteomes" id="UP000318801"/>
    </source>
</evidence>
<evidence type="ECO:0000313" key="1">
    <source>
        <dbReference type="EMBL" id="TPW33107.1"/>
    </source>
</evidence>
<keyword evidence="2" id="KW-1185">Reference proteome</keyword>
<dbReference type="Proteomes" id="UP000318801">
    <property type="component" value="Unassembled WGS sequence"/>
</dbReference>
<reference evidence="1 2" key="1">
    <citation type="submission" date="2019-06" db="EMBL/GenBank/DDBJ databases">
        <authorList>
            <person name="Li M."/>
        </authorList>
    </citation>
    <scope>NUCLEOTIDE SEQUENCE [LARGE SCALE GENOMIC DNA]</scope>
    <source>
        <strain evidence="1 2">BGMRC2036</strain>
    </source>
</reference>
<proteinExistence type="predicted"/>
<gene>
    <name evidence="1" type="ORF">FJU08_00615</name>
</gene>
<dbReference type="EMBL" id="VHLG01000001">
    <property type="protein sequence ID" value="TPW33107.1"/>
    <property type="molecule type" value="Genomic_DNA"/>
</dbReference>
<dbReference type="Gene3D" id="3.40.50.11350">
    <property type="match status" value="1"/>
</dbReference>
<organism evidence="1 2">
    <name type="scientific">Martelella alba</name>
    <dbReference type="NCBI Taxonomy" id="2590451"/>
    <lineage>
        <taxon>Bacteria</taxon>
        <taxon>Pseudomonadati</taxon>
        <taxon>Pseudomonadota</taxon>
        <taxon>Alphaproteobacteria</taxon>
        <taxon>Hyphomicrobiales</taxon>
        <taxon>Aurantimonadaceae</taxon>
        <taxon>Martelella</taxon>
    </lineage>
</organism>
<dbReference type="RefSeq" id="WP_141147042.1">
    <property type="nucleotide sequence ID" value="NZ_VHLG01000001.1"/>
</dbReference>
<protein>
    <submittedName>
        <fullName evidence="1">Uncharacterized protein</fullName>
    </submittedName>
</protein>
<accession>A0A506UIG0</accession>
<dbReference type="AlphaFoldDB" id="A0A506UIG0"/>
<sequence>MEFEKLLLARPLGGLNDSLVQLELCRSYAQRFGRTLIIDTNAGNLKDDFHIYFEPLAHFGVPLRLYSADVVQDLNQIDSVRPAAVTHQLSTYKLKFIEQRYVLADKKVPVQFDMAADHKEQLLVHEQCGGGRDSFNFLQHVCLQPFLANEIVKRLLSLKLGYDAIHVRHTDYQTDYRNFLKRLAPSVRGRRVLLCTDSPQVQEEAPALLAGCADVLMLSQIPDTGGLPGHELGREGAFKRNIDALTDLVAMACSRRFYFTNVSQGNISGFSMLAESLRLNPALTLSLLRNADPLLLDRFRRDLGIAQNAIGKPVDEIRRLIADQMQWRWNRAAKHLTKRLRKKQVLIPALRPMPRWAFWRRLQA</sequence>